<name>A0A815XNU2_9BILA</name>
<evidence type="ECO:0000256" key="1">
    <source>
        <dbReference type="SAM" id="MobiDB-lite"/>
    </source>
</evidence>
<evidence type="ECO:0000313" key="3">
    <source>
        <dbReference type="Proteomes" id="UP000663889"/>
    </source>
</evidence>
<dbReference type="EMBL" id="CAJNOU010011936">
    <property type="protein sequence ID" value="CAF1559735.1"/>
    <property type="molecule type" value="Genomic_DNA"/>
</dbReference>
<feature type="compositionally biased region" description="Low complexity" evidence="1">
    <location>
        <begin position="57"/>
        <end position="66"/>
    </location>
</feature>
<feature type="region of interest" description="Disordered" evidence="1">
    <location>
        <begin position="29"/>
        <end position="66"/>
    </location>
</feature>
<organism evidence="2 3">
    <name type="scientific">Rotaria sordida</name>
    <dbReference type="NCBI Taxonomy" id="392033"/>
    <lineage>
        <taxon>Eukaryota</taxon>
        <taxon>Metazoa</taxon>
        <taxon>Spiralia</taxon>
        <taxon>Gnathifera</taxon>
        <taxon>Rotifera</taxon>
        <taxon>Eurotatoria</taxon>
        <taxon>Bdelloidea</taxon>
        <taxon>Philodinida</taxon>
        <taxon>Philodinidae</taxon>
        <taxon>Rotaria</taxon>
    </lineage>
</organism>
<sequence>CLLANTIIEDHCSHVRQPEQQLLHPNLLNADHNSTTSKVQSQSSNTITLDSHRTNKSIASSSESSS</sequence>
<gene>
    <name evidence="2" type="ORF">SEV965_LOCUS39093</name>
</gene>
<feature type="compositionally biased region" description="Polar residues" evidence="1">
    <location>
        <begin position="31"/>
        <end position="49"/>
    </location>
</feature>
<proteinExistence type="predicted"/>
<reference evidence="2" key="1">
    <citation type="submission" date="2021-02" db="EMBL/GenBank/DDBJ databases">
        <authorList>
            <person name="Nowell W R."/>
        </authorList>
    </citation>
    <scope>NUCLEOTIDE SEQUENCE</scope>
</reference>
<accession>A0A815XNU2</accession>
<feature type="non-terminal residue" evidence="2">
    <location>
        <position position="1"/>
    </location>
</feature>
<dbReference type="Proteomes" id="UP000663889">
    <property type="component" value="Unassembled WGS sequence"/>
</dbReference>
<dbReference type="AlphaFoldDB" id="A0A815XNU2"/>
<protein>
    <submittedName>
        <fullName evidence="2">Uncharacterized protein</fullName>
    </submittedName>
</protein>
<comment type="caution">
    <text evidence="2">The sequence shown here is derived from an EMBL/GenBank/DDBJ whole genome shotgun (WGS) entry which is preliminary data.</text>
</comment>
<evidence type="ECO:0000313" key="2">
    <source>
        <dbReference type="EMBL" id="CAF1559735.1"/>
    </source>
</evidence>